<dbReference type="InterPro" id="IPR002885">
    <property type="entry name" value="PPR_rpt"/>
</dbReference>
<accession>A0AA39ND26</accession>
<protein>
    <recommendedName>
        <fullName evidence="6">Pentacotripeptide-repeat region of PRORP domain-containing protein</fullName>
    </recommendedName>
</protein>
<comment type="caution">
    <text evidence="4">The sequence shown here is derived from an EMBL/GenBank/DDBJ whole genome shotgun (WGS) entry which is preliminary data.</text>
</comment>
<feature type="region of interest" description="Disordered" evidence="3">
    <location>
        <begin position="65"/>
        <end position="91"/>
    </location>
</feature>
<feature type="repeat" description="PPR" evidence="2">
    <location>
        <begin position="219"/>
        <end position="253"/>
    </location>
</feature>
<evidence type="ECO:0000256" key="2">
    <source>
        <dbReference type="PROSITE-ProRule" id="PRU00708"/>
    </source>
</evidence>
<feature type="compositionally biased region" description="Basic and acidic residues" evidence="3">
    <location>
        <begin position="81"/>
        <end position="91"/>
    </location>
</feature>
<sequence>MLPPALLELTLARLTHRGSILGSEVVTARTWPRRNGVRTMQQAVLASDASPITLYPHLKGKQTLVKPSQGNNKPKGVGHLKVREGKAAAERPKTELARRVDALLQVAQKEEESADHPTFSEEELLSLYEDILAGPETEMERQQEGPMLEQRSKGDVELIEAVYERLREQTLEEHLDPQSSKTPWLQYATHRRILDQVGKLMDLVLQGDEAPRIPIVTLSIQEWNALIRTCIHENDLESAERSLRLMKRTGIILPEESINEVVKFYADKGDVSETERILTSFVLGAPSDRQQHLHIRSHLRASPNAMPTSALAVLHAYEEQLNMPAQKTYTNLVTHMFSVKDSMAHAQAWDLFYHMRYVAHPVPDAFLYTAMIRACASSFFTVRASEPERALDLWTEMTIDNSIAPTVASYNAVILTCARTGDKKYVHEAFRLAKEMLDSHRDAHGELLYVPDQHTFLALLEGAKRIGDLSRTRWILAQISRVSVEEPSLGVSIDEEVMMHVFHAYAAYDPPFKRGIALLLDSSQEAPASDDSASAHRESSNITAPPSSPSFAHVAPQSRAEVIAEAEILFGRILEDGGSTFDPTIGFSNVELSTRLLNSYLSVHYKHGTLEAARRQFLDLFVELKMDRNARTFREALERCLYSHQKERQFALEFGSEIFKMWQEYEASGGTADARTVEKIHVAYIRLLALTKNLDKALDQLRAFAAKYPPSALRHQPAKPGMRSTRTVLTGSRPLIRMTSAAEVPDSHVPPLVMFRDVDVLHSRLVATGDVKGIAYVKYVCKAYEWALRVRRDEALKAKPVDTESTTLVDLDWHS</sequence>
<keyword evidence="1" id="KW-0677">Repeat</keyword>
<dbReference type="AlphaFoldDB" id="A0AA39ND26"/>
<proteinExistence type="predicted"/>
<feature type="region of interest" description="Disordered" evidence="3">
    <location>
        <begin position="527"/>
        <end position="552"/>
    </location>
</feature>
<name>A0AA39ND26_ARMTA</name>
<evidence type="ECO:0000313" key="4">
    <source>
        <dbReference type="EMBL" id="KAK0463268.1"/>
    </source>
</evidence>
<dbReference type="InterPro" id="IPR011990">
    <property type="entry name" value="TPR-like_helical_dom_sf"/>
</dbReference>
<evidence type="ECO:0000313" key="5">
    <source>
        <dbReference type="Proteomes" id="UP001175211"/>
    </source>
</evidence>
<evidence type="ECO:0000256" key="3">
    <source>
        <dbReference type="SAM" id="MobiDB-lite"/>
    </source>
</evidence>
<dbReference type="Proteomes" id="UP001175211">
    <property type="component" value="Unassembled WGS sequence"/>
</dbReference>
<reference evidence="4" key="1">
    <citation type="submission" date="2023-06" db="EMBL/GenBank/DDBJ databases">
        <authorList>
            <consortium name="Lawrence Berkeley National Laboratory"/>
            <person name="Ahrendt S."/>
            <person name="Sahu N."/>
            <person name="Indic B."/>
            <person name="Wong-Bajracharya J."/>
            <person name="Merenyi Z."/>
            <person name="Ke H.-M."/>
            <person name="Monk M."/>
            <person name="Kocsube S."/>
            <person name="Drula E."/>
            <person name="Lipzen A."/>
            <person name="Balint B."/>
            <person name="Henrissat B."/>
            <person name="Andreopoulos B."/>
            <person name="Martin F.M."/>
            <person name="Harder C.B."/>
            <person name="Rigling D."/>
            <person name="Ford K.L."/>
            <person name="Foster G.D."/>
            <person name="Pangilinan J."/>
            <person name="Papanicolaou A."/>
            <person name="Barry K."/>
            <person name="LaButti K."/>
            <person name="Viragh M."/>
            <person name="Koriabine M."/>
            <person name="Yan M."/>
            <person name="Riley R."/>
            <person name="Champramary S."/>
            <person name="Plett K.L."/>
            <person name="Tsai I.J."/>
            <person name="Slot J."/>
            <person name="Sipos G."/>
            <person name="Plett J."/>
            <person name="Nagy L.G."/>
            <person name="Grigoriev I.V."/>
        </authorList>
    </citation>
    <scope>NUCLEOTIDE SEQUENCE</scope>
    <source>
        <strain evidence="4">CCBAS 213</strain>
    </source>
</reference>
<keyword evidence="5" id="KW-1185">Reference proteome</keyword>
<dbReference type="Gene3D" id="1.25.40.10">
    <property type="entry name" value="Tetratricopeptide repeat domain"/>
    <property type="match status" value="2"/>
</dbReference>
<gene>
    <name evidence="4" type="ORF">EV420DRAFT_1745711</name>
</gene>
<dbReference type="PROSITE" id="PS51375">
    <property type="entry name" value="PPR"/>
    <property type="match status" value="1"/>
</dbReference>
<organism evidence="4 5">
    <name type="scientific">Armillaria tabescens</name>
    <name type="common">Ringless honey mushroom</name>
    <name type="synonym">Agaricus tabescens</name>
    <dbReference type="NCBI Taxonomy" id="1929756"/>
    <lineage>
        <taxon>Eukaryota</taxon>
        <taxon>Fungi</taxon>
        <taxon>Dikarya</taxon>
        <taxon>Basidiomycota</taxon>
        <taxon>Agaricomycotina</taxon>
        <taxon>Agaricomycetes</taxon>
        <taxon>Agaricomycetidae</taxon>
        <taxon>Agaricales</taxon>
        <taxon>Marasmiineae</taxon>
        <taxon>Physalacriaceae</taxon>
        <taxon>Desarmillaria</taxon>
    </lineage>
</organism>
<dbReference type="EMBL" id="JAUEPS010000008">
    <property type="protein sequence ID" value="KAK0463268.1"/>
    <property type="molecule type" value="Genomic_DNA"/>
</dbReference>
<evidence type="ECO:0000256" key="1">
    <source>
        <dbReference type="ARBA" id="ARBA00022737"/>
    </source>
</evidence>
<evidence type="ECO:0008006" key="6">
    <source>
        <dbReference type="Google" id="ProtNLM"/>
    </source>
</evidence>
<dbReference type="PANTHER" id="PTHR47942:SF63">
    <property type="entry name" value="PENTATRICOPEPTIDE REPEAT-CONTAINING PROTEIN"/>
    <property type="match status" value="1"/>
</dbReference>
<dbReference type="InterPro" id="IPR051222">
    <property type="entry name" value="PPR/CCM1_RNA-binding"/>
</dbReference>
<dbReference type="GeneID" id="85363693"/>
<dbReference type="PANTHER" id="PTHR47942">
    <property type="entry name" value="TETRATRICOPEPTIDE REPEAT (TPR)-LIKE SUPERFAMILY PROTEIN-RELATED"/>
    <property type="match status" value="1"/>
</dbReference>
<dbReference type="RefSeq" id="XP_060334734.1">
    <property type="nucleotide sequence ID" value="XM_060480145.1"/>
</dbReference>